<comment type="caution">
    <text evidence="7">The sequence shown here is derived from an EMBL/GenBank/DDBJ whole genome shotgun (WGS) entry which is preliminary data.</text>
</comment>
<organism evidence="7 8">
    <name type="scientific">Orchesella cincta</name>
    <name type="common">Springtail</name>
    <name type="synonym">Podura cincta</name>
    <dbReference type="NCBI Taxonomy" id="48709"/>
    <lineage>
        <taxon>Eukaryota</taxon>
        <taxon>Metazoa</taxon>
        <taxon>Ecdysozoa</taxon>
        <taxon>Arthropoda</taxon>
        <taxon>Hexapoda</taxon>
        <taxon>Collembola</taxon>
        <taxon>Entomobryomorpha</taxon>
        <taxon>Entomobryoidea</taxon>
        <taxon>Orchesellidae</taxon>
        <taxon>Orchesellinae</taxon>
        <taxon>Orchesella</taxon>
    </lineage>
</organism>
<feature type="domain" description="Plastocyanin-like" evidence="6">
    <location>
        <begin position="10"/>
        <end position="126"/>
    </location>
</feature>
<dbReference type="InterPro" id="IPR033138">
    <property type="entry name" value="Cu_oxidase_CS"/>
</dbReference>
<gene>
    <name evidence="7" type="ORF">Ocin01_17655</name>
</gene>
<evidence type="ECO:0000256" key="3">
    <source>
        <dbReference type="ARBA" id="ARBA00023002"/>
    </source>
</evidence>
<dbReference type="InterPro" id="IPR002355">
    <property type="entry name" value="Cu_oxidase_Cu_BS"/>
</dbReference>
<dbReference type="PROSITE" id="PS00079">
    <property type="entry name" value="MULTICOPPER_OXIDASE1"/>
    <property type="match status" value="2"/>
</dbReference>
<feature type="non-terminal residue" evidence="7">
    <location>
        <position position="1"/>
    </location>
</feature>
<evidence type="ECO:0000256" key="2">
    <source>
        <dbReference type="ARBA" id="ARBA00022723"/>
    </source>
</evidence>
<dbReference type="OrthoDB" id="2121828at2759"/>
<dbReference type="PANTHER" id="PTHR11709:SF511">
    <property type="entry name" value="LACCASE"/>
    <property type="match status" value="1"/>
</dbReference>
<dbReference type="Pfam" id="PF07731">
    <property type="entry name" value="Cu-oxidase_2"/>
    <property type="match status" value="1"/>
</dbReference>
<evidence type="ECO:0000313" key="7">
    <source>
        <dbReference type="EMBL" id="ODM89025.1"/>
    </source>
</evidence>
<evidence type="ECO:0000256" key="1">
    <source>
        <dbReference type="ARBA" id="ARBA00010609"/>
    </source>
</evidence>
<keyword evidence="2" id="KW-0479">Metal-binding</keyword>
<name>A0A1D2M7T0_ORCCI</name>
<dbReference type="PROSITE" id="PS00080">
    <property type="entry name" value="MULTICOPPER_OXIDASE2"/>
    <property type="match status" value="1"/>
</dbReference>
<keyword evidence="8" id="KW-1185">Reference proteome</keyword>
<reference evidence="7 8" key="1">
    <citation type="journal article" date="2016" name="Genome Biol. Evol.">
        <title>Gene Family Evolution Reflects Adaptation to Soil Environmental Stressors in the Genome of the Collembolan Orchesella cincta.</title>
        <authorList>
            <person name="Faddeeva-Vakhrusheva A."/>
            <person name="Derks M.F."/>
            <person name="Anvar S.Y."/>
            <person name="Agamennone V."/>
            <person name="Suring W."/>
            <person name="Smit S."/>
            <person name="van Straalen N.M."/>
            <person name="Roelofs D."/>
        </authorList>
    </citation>
    <scope>NUCLEOTIDE SEQUENCE [LARGE SCALE GENOMIC DNA]</scope>
    <source>
        <tissue evidence="7">Mixed pool</tissue>
    </source>
</reference>
<dbReference type="Proteomes" id="UP000094527">
    <property type="component" value="Unassembled WGS sequence"/>
</dbReference>
<dbReference type="GO" id="GO:0005507">
    <property type="term" value="F:copper ion binding"/>
    <property type="evidence" value="ECO:0007669"/>
    <property type="project" value="InterPro"/>
</dbReference>
<sequence>AKIVRHTFEVAYFNGSPDGIHKDKILGINGQSPGPTIEADVGDTLEITLINSIQDGQNTTIHWHGIHQKGSIFEDGTSQISQCPLPTGESQLYRFNVTQAGTFWYHSHVNSQYTEGMFGVLLVHGKPEAYQYDGELTIALIPPYPDSGLINGIGRYPCPYAALQKRECNTAFQMRPVFQLQREKTYRLRLLNAGAVAAYNFSIDDHKLRAIEVDGIDVRTPVEANIVPIAAGQRYSFLVRCNNDSFNGSRHLIRANLRKESLMLIDGWNINEYPEALMADVTAVLECVDQDLGLYQHRAVVSREPFTCDDIVPPRPITDDIVYLDEMALSPLDGIPAPDHVDEEFTVASVFFEDHENIRRGAFNYTPFKLPNDKPLLMKLIDGETIPDAYPLKIDIGSVVQLVINNPFFGPHPFHLHGHHFWILGTGEWYDGEYDSSKHNLTLNGVKRDTVVVQEQSWAVIRFIADSPGLWTFHCHIDWHNLSGMALTFVEGVDLIRQMKVPEEAQRVCNLHSRGPNQFTQQDNSTKYISSKHHQVHR</sequence>
<dbReference type="Pfam" id="PF07732">
    <property type="entry name" value="Cu-oxidase_3"/>
    <property type="match status" value="1"/>
</dbReference>
<protein>
    <submittedName>
        <fullName evidence="7">L-ascorbate oxidase</fullName>
    </submittedName>
</protein>
<dbReference type="Gene3D" id="2.60.40.420">
    <property type="entry name" value="Cupredoxins - blue copper proteins"/>
    <property type="match status" value="3"/>
</dbReference>
<dbReference type="InterPro" id="IPR045087">
    <property type="entry name" value="Cu-oxidase_fam"/>
</dbReference>
<feature type="compositionally biased region" description="Polar residues" evidence="4">
    <location>
        <begin position="515"/>
        <end position="529"/>
    </location>
</feature>
<dbReference type="GO" id="GO:0016491">
    <property type="term" value="F:oxidoreductase activity"/>
    <property type="evidence" value="ECO:0007669"/>
    <property type="project" value="UniProtKB-KW"/>
</dbReference>
<feature type="region of interest" description="Disordered" evidence="4">
    <location>
        <begin position="514"/>
        <end position="538"/>
    </location>
</feature>
<accession>A0A1D2M7T0</accession>
<dbReference type="PANTHER" id="PTHR11709">
    <property type="entry name" value="MULTI-COPPER OXIDASE"/>
    <property type="match status" value="1"/>
</dbReference>
<evidence type="ECO:0000259" key="5">
    <source>
        <dbReference type="Pfam" id="PF07731"/>
    </source>
</evidence>
<dbReference type="InterPro" id="IPR008972">
    <property type="entry name" value="Cupredoxin"/>
</dbReference>
<comment type="similarity">
    <text evidence="1">Belongs to the multicopper oxidase family.</text>
</comment>
<evidence type="ECO:0000259" key="6">
    <source>
        <dbReference type="Pfam" id="PF07732"/>
    </source>
</evidence>
<evidence type="ECO:0000256" key="4">
    <source>
        <dbReference type="SAM" id="MobiDB-lite"/>
    </source>
</evidence>
<dbReference type="InterPro" id="IPR011707">
    <property type="entry name" value="Cu-oxidase-like_N"/>
</dbReference>
<proteinExistence type="inferred from homology"/>
<dbReference type="SUPFAM" id="SSF49503">
    <property type="entry name" value="Cupredoxins"/>
    <property type="match status" value="3"/>
</dbReference>
<dbReference type="OMA" id="HNGTGIH"/>
<feature type="domain" description="Plastocyanin-like" evidence="5">
    <location>
        <begin position="382"/>
        <end position="492"/>
    </location>
</feature>
<keyword evidence="3" id="KW-0560">Oxidoreductase</keyword>
<dbReference type="InterPro" id="IPR011706">
    <property type="entry name" value="Cu-oxidase_C"/>
</dbReference>
<evidence type="ECO:0000313" key="8">
    <source>
        <dbReference type="Proteomes" id="UP000094527"/>
    </source>
</evidence>
<dbReference type="STRING" id="48709.A0A1D2M7T0"/>
<dbReference type="AlphaFoldDB" id="A0A1D2M7T0"/>
<dbReference type="EMBL" id="LJIJ01002970">
    <property type="protein sequence ID" value="ODM89025.1"/>
    <property type="molecule type" value="Genomic_DNA"/>
</dbReference>